<comment type="catalytic activity">
    <reaction evidence="7">
        <text>cyclobutadipyrimidine (in DNA) = 2 pyrimidine residues (in DNA).</text>
        <dbReference type="EC" id="4.1.99.3"/>
    </reaction>
</comment>
<dbReference type="PROSITE" id="PS00691">
    <property type="entry name" value="DNA_PHOTOLYASES_1_2"/>
    <property type="match status" value="1"/>
</dbReference>
<evidence type="ECO:0000256" key="3">
    <source>
        <dbReference type="ARBA" id="ARBA00014046"/>
    </source>
</evidence>
<organism evidence="12 13">
    <name type="scientific">Ralstonia solanacearum (strain UW551)</name>
    <dbReference type="NCBI Taxonomy" id="342110"/>
    <lineage>
        <taxon>Bacteria</taxon>
        <taxon>Pseudomonadati</taxon>
        <taxon>Pseudomonadota</taxon>
        <taxon>Betaproteobacteria</taxon>
        <taxon>Burkholderiales</taxon>
        <taxon>Burkholderiaceae</taxon>
        <taxon>Ralstonia</taxon>
        <taxon>Ralstonia solanacearum species complex</taxon>
    </lineage>
</organism>
<dbReference type="InterPro" id="IPR036155">
    <property type="entry name" value="Crypto/Photolyase_N_sf"/>
</dbReference>
<feature type="binding site" evidence="8">
    <location>
        <begin position="341"/>
        <end position="348"/>
    </location>
    <ligand>
        <name>FAD</name>
        <dbReference type="ChEBI" id="CHEBI:57692"/>
    </ligand>
</feature>
<accession>A0AB33VHS1</accession>
<dbReference type="PANTHER" id="PTHR11455">
    <property type="entry name" value="CRYPTOCHROME"/>
    <property type="match status" value="1"/>
</dbReference>
<evidence type="ECO:0000256" key="9">
    <source>
        <dbReference type="PIRSR" id="PIRSR602081-2"/>
    </source>
</evidence>
<feature type="binding site" evidence="8">
    <location>
        <position position="338"/>
    </location>
    <ligand>
        <name>FAD</name>
        <dbReference type="ChEBI" id="CHEBI:57692"/>
    </ligand>
</feature>
<dbReference type="GO" id="GO:0000719">
    <property type="term" value="P:photoreactive repair"/>
    <property type="evidence" value="ECO:0007669"/>
    <property type="project" value="UniProtKB-ARBA"/>
</dbReference>
<dbReference type="PANTHER" id="PTHR11455:SF9">
    <property type="entry name" value="CRYPTOCHROME CIRCADIAN CLOCK 5 ISOFORM X1"/>
    <property type="match status" value="1"/>
</dbReference>
<dbReference type="EC" id="4.1.99.3" evidence="2"/>
<comment type="similarity">
    <text evidence="10">Belongs to the DNA photolyase family.</text>
</comment>
<dbReference type="SUPFAM" id="SSF48173">
    <property type="entry name" value="Cryptochrome/photolyase FAD-binding domain"/>
    <property type="match status" value="1"/>
</dbReference>
<evidence type="ECO:0000256" key="5">
    <source>
        <dbReference type="ARBA" id="ARBA00022827"/>
    </source>
</evidence>
<keyword evidence="4 8" id="KW-0285">Flavoprotein</keyword>
<dbReference type="InterPro" id="IPR014729">
    <property type="entry name" value="Rossmann-like_a/b/a_fold"/>
</dbReference>
<dbReference type="Proteomes" id="UP000005933">
    <property type="component" value="Unassembled WGS sequence"/>
</dbReference>
<keyword evidence="5 8" id="KW-0274">FAD</keyword>
<dbReference type="Gene3D" id="1.10.579.10">
    <property type="entry name" value="DNA Cyclobutane Dipyrimidine Photolyase, subunit A, domain 3"/>
    <property type="match status" value="1"/>
</dbReference>
<evidence type="ECO:0000313" key="12">
    <source>
        <dbReference type="EMBL" id="EAP74320.1"/>
    </source>
</evidence>
<dbReference type="InterPro" id="IPR006050">
    <property type="entry name" value="DNA_photolyase_N"/>
</dbReference>
<evidence type="ECO:0000313" key="13">
    <source>
        <dbReference type="Proteomes" id="UP000005933"/>
    </source>
</evidence>
<feature type="site" description="Electron transfer via tryptophanyl radical" evidence="9">
    <location>
        <position position="373"/>
    </location>
</feature>
<dbReference type="FunFam" id="1.10.579.10:FF:000003">
    <property type="entry name" value="Deoxyribodipyrimidine photo-lyase"/>
    <property type="match status" value="1"/>
</dbReference>
<dbReference type="InterPro" id="IPR002081">
    <property type="entry name" value="Cryptochrome/DNA_photolyase_1"/>
</dbReference>
<protein>
    <recommendedName>
        <fullName evidence="3">Deoxyribodipyrimidine photo-lyase</fullName>
        <ecNumber evidence="2">4.1.99.3</ecNumber>
    </recommendedName>
</protein>
<evidence type="ECO:0000256" key="2">
    <source>
        <dbReference type="ARBA" id="ARBA00013149"/>
    </source>
</evidence>
<dbReference type="GO" id="GO:0071949">
    <property type="term" value="F:FAD binding"/>
    <property type="evidence" value="ECO:0007669"/>
    <property type="project" value="TreeGrafter"/>
</dbReference>
<dbReference type="SUPFAM" id="SSF52425">
    <property type="entry name" value="Cryptochrome/photolyase, N-terminal domain"/>
    <property type="match status" value="1"/>
</dbReference>
<dbReference type="PROSITE" id="PS51645">
    <property type="entry name" value="PHR_CRY_ALPHA_BETA"/>
    <property type="match status" value="1"/>
</dbReference>
<evidence type="ECO:0000256" key="1">
    <source>
        <dbReference type="ARBA" id="ARBA00001932"/>
    </source>
</evidence>
<keyword evidence="12" id="KW-0456">Lyase</keyword>
<evidence type="ECO:0000256" key="4">
    <source>
        <dbReference type="ARBA" id="ARBA00022630"/>
    </source>
</evidence>
<keyword evidence="6 10" id="KW-0157">Chromophore</keyword>
<feature type="binding site" evidence="8">
    <location>
        <position position="291"/>
    </location>
    <ligand>
        <name>FAD</name>
        <dbReference type="ChEBI" id="CHEBI:57692"/>
    </ligand>
</feature>
<dbReference type="InterPro" id="IPR005101">
    <property type="entry name" value="Cryptochr/Photolyase_FAD-bd"/>
</dbReference>
<dbReference type="GO" id="GO:0003904">
    <property type="term" value="F:deoxyribodipyrimidine photo-lyase activity"/>
    <property type="evidence" value="ECO:0007669"/>
    <property type="project" value="UniProtKB-EC"/>
</dbReference>
<evidence type="ECO:0000256" key="8">
    <source>
        <dbReference type="PIRSR" id="PIRSR602081-1"/>
    </source>
</evidence>
<evidence type="ECO:0000256" key="7">
    <source>
        <dbReference type="ARBA" id="ARBA00033999"/>
    </source>
</evidence>
<dbReference type="GO" id="GO:0003677">
    <property type="term" value="F:DNA binding"/>
    <property type="evidence" value="ECO:0007669"/>
    <property type="project" value="TreeGrafter"/>
</dbReference>
<evidence type="ECO:0000259" key="11">
    <source>
        <dbReference type="PROSITE" id="PS51645"/>
    </source>
</evidence>
<reference evidence="12 13" key="1">
    <citation type="journal article" date="2006" name="Mol. Plant Microbe Interact.">
        <title>Identification of open reading frames unique to a select agent: Ralstonia solanacearum race 3 biovar 2.</title>
        <authorList>
            <person name="Gabriel D.W."/>
            <person name="Allen C."/>
            <person name="Schell M."/>
            <person name="Denny T.P."/>
            <person name="Greenberg J.T."/>
            <person name="Duan Y.P."/>
            <person name="Flores-Cruz Z."/>
            <person name="Huang Q."/>
            <person name="Clifford J.M."/>
            <person name="Presting G."/>
            <person name="Gonzalez E.T."/>
            <person name="Reddy J."/>
            <person name="Elphinstone J."/>
            <person name="Swanson J."/>
            <person name="Yao J."/>
            <person name="Mulholland V."/>
            <person name="Liu L."/>
            <person name="Farmerie W."/>
            <person name="Patnaikuni M."/>
            <person name="Balogh B."/>
            <person name="Norman D."/>
            <person name="Alvarez A."/>
            <person name="Castillo J.A."/>
            <person name="Jones J."/>
            <person name="Saddler G."/>
            <person name="Walunas T."/>
            <person name="Zhukov A."/>
            <person name="Mikhailova N."/>
        </authorList>
    </citation>
    <scope>NUCLEOTIDE SEQUENCE [LARGE SCALE GENOMIC DNA]</scope>
    <source>
        <strain evidence="12 13">UW551</strain>
    </source>
</reference>
<dbReference type="AlphaFoldDB" id="A0AB33VHS1"/>
<evidence type="ECO:0000256" key="6">
    <source>
        <dbReference type="ARBA" id="ARBA00022991"/>
    </source>
</evidence>
<feature type="site" description="Electron transfer via tryptophanyl radical" evidence="9">
    <location>
        <position position="429"/>
    </location>
</feature>
<dbReference type="InterPro" id="IPR036134">
    <property type="entry name" value="Crypto/Photolyase_FAD-like_sf"/>
</dbReference>
<feature type="site" description="Electron transfer via tryptophanyl radical" evidence="9">
    <location>
        <position position="452"/>
    </location>
</feature>
<comment type="cofactor">
    <cofactor evidence="1">
        <name>(6R)-5,10-methylene-5,6,7,8-tetrahydrofolate</name>
        <dbReference type="ChEBI" id="CHEBI:15636"/>
    </cofactor>
</comment>
<dbReference type="Pfam" id="PF03441">
    <property type="entry name" value="FAD_binding_7"/>
    <property type="match status" value="1"/>
</dbReference>
<comment type="caution">
    <text evidence="12">The sequence shown here is derived from an EMBL/GenBank/DDBJ whole genome shotgun (WGS) entry which is preliminary data.</text>
</comment>
<gene>
    <name evidence="12" type="ORF">RRSL_04268</name>
</gene>
<dbReference type="EMBL" id="AAKL01000005">
    <property type="protein sequence ID" value="EAP74320.1"/>
    <property type="molecule type" value="Genomic_DNA"/>
</dbReference>
<name>A0AB33VHS1_RALSU</name>
<dbReference type="GO" id="GO:0009416">
    <property type="term" value="P:response to light stimulus"/>
    <property type="evidence" value="ECO:0007669"/>
    <property type="project" value="TreeGrafter"/>
</dbReference>
<feature type="domain" description="Photolyase/cryptochrome alpha/beta" evidence="11">
    <location>
        <begin position="63"/>
        <end position="196"/>
    </location>
</feature>
<proteinExistence type="inferred from homology"/>
<sequence length="560" mass="62403">MRYSGRRAEEAVMATTNGEIRKRRGFCGTLGPAAKLSIMPRPSPAEPSSAAQTRAYRIGAHFRRGLVWFRRDLRHIDHAALHYALRHCREVFCAFVFDRGILDPLLAHGLRADRRVEFIRAAVEALRGALREAGGELIVLHDHAHHAIPSLAQQLGVEAVFANHDEEPAALARDAAVRDALARQPCAWLDFKDQVIFERAEVLNGQGKPYGVFTPYKNAWLAAVSPFDLRAYPIEPHLHALARPPQGLAPATPSLEAMGFARSNLSAIALPTGMSGAEALLDDFATRMDDYHARRDYPAVRGPSYLSTHLRFGTVSIRTLAAHAHAAMLHGSRGAATWLSELIWRDFYFMILHHRPDLAGGASFRPEFDRIRWVDGDAGDVRFAAWRDARTGYPLVDAAMLQIRQSGYMHNRLRMVAASFLIKDLGVDWRRGEHYFADALNDFDFAANNGGWQWAASSGCDAQPWFRIFNPVTQSEKFDPQGHFIRKYLPQLAKLPDRYLHAPWTAPADVLKTAGVALGETYPRPIVEHAAARAATLERYAPAKVERTSGARAAALHRED</sequence>
<dbReference type="Gene3D" id="3.40.50.620">
    <property type="entry name" value="HUPs"/>
    <property type="match status" value="1"/>
</dbReference>
<dbReference type="PRINTS" id="PR00147">
    <property type="entry name" value="DNAPHOTLYASE"/>
</dbReference>
<dbReference type="InterPro" id="IPR018394">
    <property type="entry name" value="DNA_photolyase_1_CS_C"/>
</dbReference>
<feature type="binding site" evidence="8">
    <location>
        <begin position="442"/>
        <end position="444"/>
    </location>
    <ligand>
        <name>FAD</name>
        <dbReference type="ChEBI" id="CHEBI:57692"/>
    </ligand>
</feature>
<dbReference type="Pfam" id="PF00875">
    <property type="entry name" value="DNA_photolyase"/>
    <property type="match status" value="1"/>
</dbReference>
<evidence type="ECO:0000256" key="10">
    <source>
        <dbReference type="RuleBase" id="RU004182"/>
    </source>
</evidence>
<comment type="cofactor">
    <cofactor evidence="8">
        <name>FAD</name>
        <dbReference type="ChEBI" id="CHEBI:57692"/>
    </cofactor>
    <text evidence="8">Binds 1 FAD per subunit.</text>
</comment>
<dbReference type="Gene3D" id="1.25.40.80">
    <property type="match status" value="1"/>
</dbReference>